<dbReference type="Proteomes" id="UP001065613">
    <property type="component" value="Chromosome"/>
</dbReference>
<dbReference type="AlphaFoldDB" id="A0A977PVS3"/>
<dbReference type="Gene3D" id="3.30.160.250">
    <property type="match status" value="1"/>
</dbReference>
<dbReference type="EMBL" id="CP073041">
    <property type="protein sequence ID" value="UXE60463.1"/>
    <property type="molecule type" value="Genomic_DNA"/>
</dbReference>
<dbReference type="SUPFAM" id="SSF143100">
    <property type="entry name" value="TTHA1013/TTHA0281-like"/>
    <property type="match status" value="1"/>
</dbReference>
<name>A0A977PVS3_9CYAN</name>
<proteinExistence type="predicted"/>
<dbReference type="KEGG" id="wna:KA717_33770"/>
<dbReference type="InterPro" id="IPR035069">
    <property type="entry name" value="TTHA1013/TTHA0281-like"/>
</dbReference>
<evidence type="ECO:0000313" key="1">
    <source>
        <dbReference type="EMBL" id="UXE60463.1"/>
    </source>
</evidence>
<sequence length="73" mass="8275">MPLTSMTEIVFLVEDDVDGGYIAKALDQSIFTQGDTIDELKEMIRDAVICHFAQSVCPERIRLQFIREEVLAV</sequence>
<gene>
    <name evidence="1" type="ORF">KA717_33770</name>
</gene>
<protein>
    <submittedName>
        <fullName evidence="1">2-oxoisovalerate dehydrogenase</fullName>
    </submittedName>
</protein>
<organism evidence="1">
    <name type="scientific">Woronichinia naegeliana WA131</name>
    <dbReference type="NCBI Taxonomy" id="2824559"/>
    <lineage>
        <taxon>Bacteria</taxon>
        <taxon>Bacillati</taxon>
        <taxon>Cyanobacteriota</taxon>
        <taxon>Cyanophyceae</taxon>
        <taxon>Synechococcales</taxon>
        <taxon>Coelosphaeriaceae</taxon>
        <taxon>Woronichinia</taxon>
    </lineage>
</organism>
<accession>A0A977PVS3</accession>
<reference evidence="1" key="1">
    <citation type="submission" date="2021-04" db="EMBL/GenBank/DDBJ databases">
        <title>Genome sequence of Woronichinia naegeliana from Washington state freshwater lake bloom.</title>
        <authorList>
            <person name="Dreher T.W."/>
        </authorList>
    </citation>
    <scope>NUCLEOTIDE SEQUENCE</scope>
    <source>
        <strain evidence="1">WA131</strain>
    </source>
</reference>